<name>A0A8I2H674_9GAMM</name>
<keyword evidence="5" id="KW-1185">Reference proteome</keyword>
<reference evidence="2" key="1">
    <citation type="submission" date="2019-10" db="EMBL/GenBank/DDBJ databases">
        <authorList>
            <person name="Paulsen S."/>
        </authorList>
    </citation>
    <scope>NUCLEOTIDE SEQUENCE</scope>
    <source>
        <strain evidence="2">LMG 19692</strain>
    </source>
</reference>
<feature type="transmembrane region" description="Helical" evidence="1">
    <location>
        <begin position="28"/>
        <end position="47"/>
    </location>
</feature>
<evidence type="ECO:0000313" key="5">
    <source>
        <dbReference type="Proteomes" id="UP001304419"/>
    </source>
</evidence>
<keyword evidence="1" id="KW-1133">Transmembrane helix</keyword>
<dbReference type="RefSeq" id="WP_010374482.1">
    <property type="nucleotide sequence ID" value="NZ_CBCSDF010000022.1"/>
</dbReference>
<evidence type="ECO:0000256" key="1">
    <source>
        <dbReference type="SAM" id="Phobius"/>
    </source>
</evidence>
<evidence type="ECO:0008006" key="6">
    <source>
        <dbReference type="Google" id="ProtNLM"/>
    </source>
</evidence>
<dbReference type="GeneID" id="98334184"/>
<organism evidence="2 4">
    <name type="scientific">Pseudoalteromonas maricaloris</name>
    <dbReference type="NCBI Taxonomy" id="184924"/>
    <lineage>
        <taxon>Bacteria</taxon>
        <taxon>Pseudomonadati</taxon>
        <taxon>Pseudomonadota</taxon>
        <taxon>Gammaproteobacteria</taxon>
        <taxon>Alteromonadales</taxon>
        <taxon>Pseudoalteromonadaceae</taxon>
        <taxon>Pseudoalteromonas</taxon>
    </lineage>
</organism>
<dbReference type="Proteomes" id="UP001304419">
    <property type="component" value="Chromosome 1"/>
</dbReference>
<gene>
    <name evidence="2" type="ORF">F9Y85_21250</name>
    <name evidence="3" type="ORF">R5H13_00895</name>
</gene>
<keyword evidence="1" id="KW-0812">Transmembrane</keyword>
<protein>
    <recommendedName>
        <fullName evidence="6">Cardiolipin synthase N-terminal domain-containing protein</fullName>
    </recommendedName>
</protein>
<dbReference type="EMBL" id="CP137578">
    <property type="protein sequence ID" value="WOX30449.1"/>
    <property type="molecule type" value="Genomic_DNA"/>
</dbReference>
<keyword evidence="1" id="KW-0472">Membrane</keyword>
<accession>A0A8I2H674</accession>
<evidence type="ECO:0000313" key="2">
    <source>
        <dbReference type="EMBL" id="NLR23801.1"/>
    </source>
</evidence>
<reference evidence="3 5" key="2">
    <citation type="submission" date="2023-10" db="EMBL/GenBank/DDBJ databases">
        <title>To unveil natural product biosynthetic capacity in Pseudoalteromonas.</title>
        <authorList>
            <person name="Wang J."/>
        </authorList>
    </citation>
    <scope>NUCLEOTIDE SEQUENCE [LARGE SCALE GENOMIC DNA]</scope>
    <source>
        <strain evidence="3 5">DSM 15914</strain>
    </source>
</reference>
<dbReference type="Proteomes" id="UP000646877">
    <property type="component" value="Unassembled WGS sequence"/>
</dbReference>
<evidence type="ECO:0000313" key="4">
    <source>
        <dbReference type="Proteomes" id="UP000646877"/>
    </source>
</evidence>
<dbReference type="EMBL" id="WEIA01000019">
    <property type="protein sequence ID" value="NLR23801.1"/>
    <property type="molecule type" value="Genomic_DNA"/>
</dbReference>
<evidence type="ECO:0000313" key="3">
    <source>
        <dbReference type="EMBL" id="WOX30449.1"/>
    </source>
</evidence>
<sequence>MIAVVCAYLLPVALVAGSKRSKGHEKNGWLIGTLLFSWVALLLYISIVPKHGRQKGKAKR</sequence>
<proteinExistence type="predicted"/>
<dbReference type="AlphaFoldDB" id="A0A8I2H674"/>